<reference evidence="3 4" key="1">
    <citation type="submission" date="2020-04" db="EMBL/GenBank/DDBJ databases">
        <title>Genome sequencing of novel species.</title>
        <authorList>
            <person name="Heo J."/>
            <person name="Kim S.-J."/>
            <person name="Kim J.-S."/>
            <person name="Hong S.-B."/>
            <person name="Kwon S.-W."/>
        </authorList>
    </citation>
    <scope>NUCLEOTIDE SEQUENCE [LARGE SCALE GENOMIC DNA]</scope>
    <source>
        <strain evidence="3 4">GN2-R2</strain>
    </source>
</reference>
<evidence type="ECO:0000256" key="1">
    <source>
        <dbReference type="SAM" id="SignalP"/>
    </source>
</evidence>
<dbReference type="PROSITE" id="PS51257">
    <property type="entry name" value="PROKAR_LIPOPROTEIN"/>
    <property type="match status" value="1"/>
</dbReference>
<dbReference type="InterPro" id="IPR038255">
    <property type="entry name" value="PBS_linker_sf"/>
</dbReference>
<dbReference type="SUPFAM" id="SSF49299">
    <property type="entry name" value="PKD domain"/>
    <property type="match status" value="1"/>
</dbReference>
<feature type="chain" id="PRO_5030866218" evidence="1">
    <location>
        <begin position="21"/>
        <end position="448"/>
    </location>
</feature>
<evidence type="ECO:0000313" key="3">
    <source>
        <dbReference type="EMBL" id="QJD99548.1"/>
    </source>
</evidence>
<dbReference type="InterPro" id="IPR013783">
    <property type="entry name" value="Ig-like_fold"/>
</dbReference>
<sequence length="448" mass="48592">MKKITALSFAFLLSACGANTEQNSEQPRFFGSVSTEHSSAKLASTTPGERKAYDIGWTQGKLVGVAKSAELGNFQLATPEVRLQDISLTFDKDNLPGQLFRLYQAAFGRTPDVAGFGYWKDILENKGFPLTQVANEFLNSTESKSLYGTDSDDTTFVERLYQNVLHRKPDAAGANFWIGTLRSGTKRTDVLISFSESPENQTATAVAIMKGMAFAEPGISYIPVSNAVAPADVPVGVFFEVDGSTSTDANGDQLQYNWSVSSRPNGSVSEFTSSNTVKPKIVLDKPGKYELSLWVNDATSKSYSPAKIMVTAHAIVADSGIYTCSTIDSTKAQALYFSGHTYLDRDKDGLACSASDIAYERSPSVPSIADTGTYKCSTLSPANAILLYLQGHTYLDRDHDGKPCEASDVNLEKTIYTPPSTSPSSGMCWVNGYTRKDGTRVSGYYRHC</sequence>
<dbReference type="InterPro" id="IPR025282">
    <property type="entry name" value="DUF4214"/>
</dbReference>
<organism evidence="3 4">
    <name type="scientific">Massilia forsythiae</name>
    <dbReference type="NCBI Taxonomy" id="2728020"/>
    <lineage>
        <taxon>Bacteria</taxon>
        <taxon>Pseudomonadati</taxon>
        <taxon>Pseudomonadota</taxon>
        <taxon>Betaproteobacteria</taxon>
        <taxon>Burkholderiales</taxon>
        <taxon>Oxalobacteraceae</taxon>
        <taxon>Telluria group</taxon>
        <taxon>Massilia</taxon>
    </lineage>
</organism>
<feature type="domain" description="DUF4214" evidence="2">
    <location>
        <begin position="134"/>
        <end position="202"/>
    </location>
</feature>
<protein>
    <submittedName>
        <fullName evidence="3">DUF4214 domain-containing protein</fullName>
    </submittedName>
</protein>
<name>A0A7Z2VUQ4_9BURK</name>
<keyword evidence="1" id="KW-0732">Signal</keyword>
<dbReference type="KEGG" id="mfy:HH212_05515"/>
<dbReference type="InterPro" id="IPR035986">
    <property type="entry name" value="PKD_dom_sf"/>
</dbReference>
<gene>
    <name evidence="3" type="ORF">HH212_05515</name>
</gene>
<dbReference type="RefSeq" id="WP_169434473.1">
    <property type="nucleotide sequence ID" value="NZ_CP051685.1"/>
</dbReference>
<keyword evidence="4" id="KW-1185">Reference proteome</keyword>
<dbReference type="Proteomes" id="UP000502415">
    <property type="component" value="Chromosome"/>
</dbReference>
<dbReference type="Pfam" id="PF13946">
    <property type="entry name" value="DUF4214"/>
    <property type="match status" value="1"/>
</dbReference>
<proteinExistence type="predicted"/>
<evidence type="ECO:0000313" key="4">
    <source>
        <dbReference type="Proteomes" id="UP000502415"/>
    </source>
</evidence>
<dbReference type="EMBL" id="CP051685">
    <property type="protein sequence ID" value="QJD99548.1"/>
    <property type="molecule type" value="Genomic_DNA"/>
</dbReference>
<dbReference type="Gene3D" id="2.60.40.10">
    <property type="entry name" value="Immunoglobulins"/>
    <property type="match status" value="1"/>
</dbReference>
<evidence type="ECO:0000259" key="2">
    <source>
        <dbReference type="Pfam" id="PF13946"/>
    </source>
</evidence>
<accession>A0A7Z2VUQ4</accession>
<dbReference type="Gene3D" id="1.10.3130.20">
    <property type="entry name" value="Phycobilisome linker domain"/>
    <property type="match status" value="1"/>
</dbReference>
<dbReference type="AlphaFoldDB" id="A0A7Z2VUQ4"/>
<feature type="signal peptide" evidence="1">
    <location>
        <begin position="1"/>
        <end position="20"/>
    </location>
</feature>